<reference evidence="8 9" key="1">
    <citation type="submission" date="2019-02" db="EMBL/GenBank/DDBJ databases">
        <title>Deep-cultivation of Planctomycetes and their phenomic and genomic characterization uncovers novel biology.</title>
        <authorList>
            <person name="Wiegand S."/>
            <person name="Jogler M."/>
            <person name="Boedeker C."/>
            <person name="Pinto D."/>
            <person name="Vollmers J."/>
            <person name="Rivas-Marin E."/>
            <person name="Kohn T."/>
            <person name="Peeters S.H."/>
            <person name="Heuer A."/>
            <person name="Rast P."/>
            <person name="Oberbeckmann S."/>
            <person name="Bunk B."/>
            <person name="Jeske O."/>
            <person name="Meyerdierks A."/>
            <person name="Storesund J.E."/>
            <person name="Kallscheuer N."/>
            <person name="Luecker S."/>
            <person name="Lage O.M."/>
            <person name="Pohl T."/>
            <person name="Merkel B.J."/>
            <person name="Hornburger P."/>
            <person name="Mueller R.-W."/>
            <person name="Bruemmer F."/>
            <person name="Labrenz M."/>
            <person name="Spormann A.M."/>
            <person name="Op den Camp H."/>
            <person name="Overmann J."/>
            <person name="Amann R."/>
            <person name="Jetten M.S.M."/>
            <person name="Mascher T."/>
            <person name="Medema M.H."/>
            <person name="Devos D.P."/>
            <person name="Kaster A.-K."/>
            <person name="Ovreas L."/>
            <person name="Rohde M."/>
            <person name="Galperin M.Y."/>
            <person name="Jogler C."/>
        </authorList>
    </citation>
    <scope>NUCLEOTIDE SEQUENCE [LARGE SCALE GENOMIC DNA]</scope>
    <source>
        <strain evidence="8 9">Pla175</strain>
    </source>
</reference>
<comment type="similarity">
    <text evidence="5">Belongs to the LDH/MDH superfamily.</text>
</comment>
<feature type="binding site" evidence="4">
    <location>
        <position position="92"/>
    </location>
    <ligand>
        <name>NAD(+)</name>
        <dbReference type="ChEBI" id="CHEBI:57540"/>
    </ligand>
</feature>
<dbReference type="InterPro" id="IPR001557">
    <property type="entry name" value="L-lactate/malate_DH"/>
</dbReference>
<dbReference type="PIRSF" id="PIRSF000102">
    <property type="entry name" value="Lac_mal_DH"/>
    <property type="match status" value="1"/>
</dbReference>
<dbReference type="Pfam" id="PF00056">
    <property type="entry name" value="Ldh_1_N"/>
    <property type="match status" value="1"/>
</dbReference>
<dbReference type="OrthoDB" id="9802969at2"/>
<name>A0A518DGW3_9BACT</name>
<dbReference type="SUPFAM" id="SSF51735">
    <property type="entry name" value="NAD(P)-binding Rossmann-fold domains"/>
    <property type="match status" value="1"/>
</dbReference>
<dbReference type="Gene3D" id="3.90.110.10">
    <property type="entry name" value="Lactate dehydrogenase/glycoside hydrolase, family 4, C-terminal"/>
    <property type="match status" value="1"/>
</dbReference>
<accession>A0A518DGW3</accession>
<dbReference type="SUPFAM" id="SSF56327">
    <property type="entry name" value="LDH C-terminal domain-like"/>
    <property type="match status" value="1"/>
</dbReference>
<evidence type="ECO:0000256" key="5">
    <source>
        <dbReference type="RuleBase" id="RU003369"/>
    </source>
</evidence>
<evidence type="ECO:0000256" key="3">
    <source>
        <dbReference type="PIRSR" id="PIRSR000102-1"/>
    </source>
</evidence>
<dbReference type="EC" id="1.1.1.27" evidence="8"/>
<dbReference type="KEGG" id="pnd:Pla175_41170"/>
<dbReference type="PROSITE" id="PS00064">
    <property type="entry name" value="L_LDH"/>
    <property type="match status" value="1"/>
</dbReference>
<proteinExistence type="inferred from homology"/>
<keyword evidence="9" id="KW-1185">Reference proteome</keyword>
<evidence type="ECO:0000259" key="6">
    <source>
        <dbReference type="Pfam" id="PF00056"/>
    </source>
</evidence>
<dbReference type="InterPro" id="IPR015955">
    <property type="entry name" value="Lactate_DH/Glyco_Ohase_4_C"/>
</dbReference>
<evidence type="ECO:0000256" key="1">
    <source>
        <dbReference type="ARBA" id="ARBA00023002"/>
    </source>
</evidence>
<dbReference type="InterPro" id="IPR018177">
    <property type="entry name" value="L-lactate_DH_AS"/>
</dbReference>
<keyword evidence="2 4" id="KW-0520">NAD</keyword>
<dbReference type="GO" id="GO:0006089">
    <property type="term" value="P:lactate metabolic process"/>
    <property type="evidence" value="ECO:0007669"/>
    <property type="project" value="TreeGrafter"/>
</dbReference>
<dbReference type="PANTHER" id="PTHR43128">
    <property type="entry name" value="L-2-HYDROXYCARBOXYLATE DEHYDROGENASE (NAD(P)(+))"/>
    <property type="match status" value="1"/>
</dbReference>
<evidence type="ECO:0000259" key="7">
    <source>
        <dbReference type="Pfam" id="PF02866"/>
    </source>
</evidence>
<keyword evidence="1 5" id="KW-0560">Oxidoreductase</keyword>
<feature type="binding site" evidence="4">
    <location>
        <begin position="7"/>
        <end position="12"/>
    </location>
    <ligand>
        <name>NAD(+)</name>
        <dbReference type="ChEBI" id="CHEBI:57540"/>
    </ligand>
</feature>
<feature type="domain" description="Lactate/malate dehydrogenase N-terminal" evidence="6">
    <location>
        <begin position="1"/>
        <end position="139"/>
    </location>
</feature>
<feature type="domain" description="Lactate/malate dehydrogenase C-terminal" evidence="7">
    <location>
        <begin position="142"/>
        <end position="300"/>
    </location>
</feature>
<dbReference type="InterPro" id="IPR001236">
    <property type="entry name" value="Lactate/malate_DH_N"/>
</dbReference>
<feature type="binding site" evidence="4">
    <location>
        <begin position="115"/>
        <end position="117"/>
    </location>
    <ligand>
        <name>NAD(+)</name>
        <dbReference type="ChEBI" id="CHEBI:57540"/>
    </ligand>
</feature>
<dbReference type="EMBL" id="CP036291">
    <property type="protein sequence ID" value="QDU90707.1"/>
    <property type="molecule type" value="Genomic_DNA"/>
</dbReference>
<dbReference type="Pfam" id="PF02866">
    <property type="entry name" value="Ldh_1_C"/>
    <property type="match status" value="1"/>
</dbReference>
<evidence type="ECO:0000256" key="2">
    <source>
        <dbReference type="ARBA" id="ARBA00023027"/>
    </source>
</evidence>
<dbReference type="Proteomes" id="UP000317429">
    <property type="component" value="Chromosome"/>
</dbReference>
<dbReference type="InterPro" id="IPR022383">
    <property type="entry name" value="Lactate/malate_DH_C"/>
</dbReference>
<evidence type="ECO:0000313" key="9">
    <source>
        <dbReference type="Proteomes" id="UP000317429"/>
    </source>
</evidence>
<dbReference type="PANTHER" id="PTHR43128:SF16">
    <property type="entry name" value="L-LACTATE DEHYDROGENASE"/>
    <property type="match status" value="1"/>
</dbReference>
<protein>
    <submittedName>
        <fullName evidence="8">L-lactate dehydrogenase</fullName>
        <ecNumber evidence="8">1.1.1.27</ecNumber>
    </submittedName>
</protein>
<feature type="active site" description="Proton acceptor" evidence="3">
    <location>
        <position position="172"/>
    </location>
</feature>
<gene>
    <name evidence="8" type="primary">ldh</name>
    <name evidence="8" type="ORF">Pla175_41170</name>
</gene>
<dbReference type="AlphaFoldDB" id="A0A518DGW3"/>
<dbReference type="PRINTS" id="PR00086">
    <property type="entry name" value="LLDHDRGNASE"/>
</dbReference>
<organism evidence="8 9">
    <name type="scientific">Pirellulimonas nuda</name>
    <dbReference type="NCBI Taxonomy" id="2528009"/>
    <lineage>
        <taxon>Bacteria</taxon>
        <taxon>Pseudomonadati</taxon>
        <taxon>Planctomycetota</taxon>
        <taxon>Planctomycetia</taxon>
        <taxon>Pirellulales</taxon>
        <taxon>Lacipirellulaceae</taxon>
        <taxon>Pirellulimonas</taxon>
    </lineage>
</organism>
<dbReference type="Gene3D" id="3.40.50.720">
    <property type="entry name" value="NAD(P)-binding Rossmann-like Domain"/>
    <property type="match status" value="1"/>
</dbReference>
<evidence type="ECO:0000313" key="8">
    <source>
        <dbReference type="EMBL" id="QDU90707.1"/>
    </source>
</evidence>
<dbReference type="RefSeq" id="WP_145289739.1">
    <property type="nucleotide sequence ID" value="NZ_CP036291.1"/>
</dbReference>
<dbReference type="GO" id="GO:0004459">
    <property type="term" value="F:L-lactate dehydrogenase (NAD+) activity"/>
    <property type="evidence" value="ECO:0007669"/>
    <property type="project" value="UniProtKB-EC"/>
</dbReference>
<evidence type="ECO:0000256" key="4">
    <source>
        <dbReference type="PIRSR" id="PIRSR000102-3"/>
    </source>
</evidence>
<dbReference type="InterPro" id="IPR036291">
    <property type="entry name" value="NAD(P)-bd_dom_sf"/>
</dbReference>
<sequence>MKVSVIGLGHVGSAVAYTLLSRSVASELMLVSGRLSRAEGEAADLTHANALLGTPTEVVAGEAADTAGSGLIVLCHSVPTQRAGRYLLAEGNGRLFRDTLPLLAEQSPNAIFLVVSNPVDALSYVALRATGFPPERVFGAGTVIDSGRFRAALSEEEGVHPEDVRAYVLGEHGDTQFAALSLARTGGVPLANPARAAEIFEEVKDAAYYVFQRKGYTNYAIAAAVGMIAGSIAQDECRTMPVSVLINGYLGVSGVCLSLPCVVGRGGVHRVLHPELTPSEADSFRASAQVVRTHIEQALAD</sequence>